<name>A0AAW0W894_CHEQU</name>
<dbReference type="PANTHER" id="PTHR47537:SF3">
    <property type="entry name" value="CUB DOMAIN-CONTAINING PROTEIN"/>
    <property type="match status" value="1"/>
</dbReference>
<dbReference type="Gene3D" id="2.60.120.290">
    <property type="entry name" value="Spermadhesin, CUB domain"/>
    <property type="match status" value="1"/>
</dbReference>
<dbReference type="EMBL" id="JARKIK010000082">
    <property type="protein sequence ID" value="KAK8725662.1"/>
    <property type="molecule type" value="Genomic_DNA"/>
</dbReference>
<dbReference type="SUPFAM" id="SSF49854">
    <property type="entry name" value="Spermadhesin, CUB domain"/>
    <property type="match status" value="1"/>
</dbReference>
<accession>A0AAW0W894</accession>
<protein>
    <recommendedName>
        <fullName evidence="3">CUB domain-containing protein</fullName>
    </recommendedName>
</protein>
<feature type="non-terminal residue" evidence="1">
    <location>
        <position position="1"/>
    </location>
</feature>
<dbReference type="GO" id="GO:0005886">
    <property type="term" value="C:plasma membrane"/>
    <property type="evidence" value="ECO:0007669"/>
    <property type="project" value="TreeGrafter"/>
</dbReference>
<dbReference type="InterPro" id="IPR035914">
    <property type="entry name" value="Sperma_CUB_dom_sf"/>
</dbReference>
<keyword evidence="2" id="KW-1185">Reference proteome</keyword>
<feature type="non-terminal residue" evidence="1">
    <location>
        <position position="192"/>
    </location>
</feature>
<gene>
    <name evidence="1" type="ORF">OTU49_010676</name>
</gene>
<dbReference type="AlphaFoldDB" id="A0AAW0W894"/>
<evidence type="ECO:0000313" key="1">
    <source>
        <dbReference type="EMBL" id="KAK8725662.1"/>
    </source>
</evidence>
<evidence type="ECO:0000313" key="2">
    <source>
        <dbReference type="Proteomes" id="UP001445076"/>
    </source>
</evidence>
<sequence length="192" mass="21609">AGGPHGDLIQLAFHKFTLGKFNSHTDRGCPHGHMQVIEEQRKYRPGFWCGDGVGLEMYYSETPSVSVIITRLPTDNDLTALDAFSSIYVKMSYKFLRRESAVVRYGKPTEPKYLGLRDKTTVCDALFTNCDQRPCFVQSPNFPGMYPRNTTCYYTLSQTRSPPGKRAVISLSQADGHLVHVKSLVQPHDTTE</sequence>
<comment type="caution">
    <text evidence="1">The sequence shown here is derived from an EMBL/GenBank/DDBJ whole genome shotgun (WGS) entry which is preliminary data.</text>
</comment>
<dbReference type="Proteomes" id="UP001445076">
    <property type="component" value="Unassembled WGS sequence"/>
</dbReference>
<evidence type="ECO:0008006" key="3">
    <source>
        <dbReference type="Google" id="ProtNLM"/>
    </source>
</evidence>
<dbReference type="InterPro" id="IPR053207">
    <property type="entry name" value="Non-NMDA_GluR_Accessory"/>
</dbReference>
<organism evidence="1 2">
    <name type="scientific">Cherax quadricarinatus</name>
    <name type="common">Australian red claw crayfish</name>
    <dbReference type="NCBI Taxonomy" id="27406"/>
    <lineage>
        <taxon>Eukaryota</taxon>
        <taxon>Metazoa</taxon>
        <taxon>Ecdysozoa</taxon>
        <taxon>Arthropoda</taxon>
        <taxon>Crustacea</taxon>
        <taxon>Multicrustacea</taxon>
        <taxon>Malacostraca</taxon>
        <taxon>Eumalacostraca</taxon>
        <taxon>Eucarida</taxon>
        <taxon>Decapoda</taxon>
        <taxon>Pleocyemata</taxon>
        <taxon>Astacidea</taxon>
        <taxon>Parastacoidea</taxon>
        <taxon>Parastacidae</taxon>
        <taxon>Cherax</taxon>
    </lineage>
</organism>
<dbReference type="PANTHER" id="PTHR47537">
    <property type="entry name" value="CUBILIN"/>
    <property type="match status" value="1"/>
</dbReference>
<proteinExistence type="predicted"/>
<reference evidence="1 2" key="1">
    <citation type="journal article" date="2024" name="BMC Genomics">
        <title>Genome assembly of redclaw crayfish (Cherax quadricarinatus) provides insights into its immune adaptation and hypoxia tolerance.</title>
        <authorList>
            <person name="Liu Z."/>
            <person name="Zheng J."/>
            <person name="Li H."/>
            <person name="Fang K."/>
            <person name="Wang S."/>
            <person name="He J."/>
            <person name="Zhou D."/>
            <person name="Weng S."/>
            <person name="Chi M."/>
            <person name="Gu Z."/>
            <person name="He J."/>
            <person name="Li F."/>
            <person name="Wang M."/>
        </authorList>
    </citation>
    <scope>NUCLEOTIDE SEQUENCE [LARGE SCALE GENOMIC DNA]</scope>
    <source>
        <strain evidence="1">ZL_2023a</strain>
    </source>
</reference>